<comment type="caution">
    <text evidence="1">The sequence shown here is derived from an EMBL/GenBank/DDBJ whole genome shotgun (WGS) entry which is preliminary data.</text>
</comment>
<reference evidence="1 2" key="1">
    <citation type="journal article" date="2016" name="Nat. Commun.">
        <title>Thousands of microbial genomes shed light on interconnected biogeochemical processes in an aquifer system.</title>
        <authorList>
            <person name="Anantharaman K."/>
            <person name="Brown C.T."/>
            <person name="Hug L.A."/>
            <person name="Sharon I."/>
            <person name="Castelle C.J."/>
            <person name="Probst A.J."/>
            <person name="Thomas B.C."/>
            <person name="Singh A."/>
            <person name="Wilkins M.J."/>
            <person name="Karaoz U."/>
            <person name="Brodie E.L."/>
            <person name="Williams K.H."/>
            <person name="Hubbard S.S."/>
            <person name="Banfield J.F."/>
        </authorList>
    </citation>
    <scope>NUCLEOTIDE SEQUENCE [LARGE SCALE GENOMIC DNA]</scope>
</reference>
<proteinExistence type="predicted"/>
<evidence type="ECO:0000313" key="2">
    <source>
        <dbReference type="Proteomes" id="UP000178681"/>
    </source>
</evidence>
<protein>
    <submittedName>
        <fullName evidence="1">Uncharacterized protein</fullName>
    </submittedName>
</protein>
<dbReference type="AlphaFoldDB" id="A0A1F5YZU1"/>
<sequence>MNEYLQENFLPTFNELIENVRWVYYVKCELCHRIILQQELDEGELPWHPHQGNQRRCRNEGTIATEPQSVRLSASVFDLCNNDPDQLRGAVYTQLEINSGIKFSLSNSRRIRFHP</sequence>
<dbReference type="EMBL" id="MFJG01000032">
    <property type="protein sequence ID" value="OGG05613.1"/>
    <property type="molecule type" value="Genomic_DNA"/>
</dbReference>
<evidence type="ECO:0000313" key="1">
    <source>
        <dbReference type="EMBL" id="OGG05613.1"/>
    </source>
</evidence>
<gene>
    <name evidence="1" type="ORF">A2872_00645</name>
</gene>
<accession>A0A1F5YZU1</accession>
<dbReference type="STRING" id="1798377.A2872_00645"/>
<name>A0A1F5YZU1_9BACT</name>
<organism evidence="1 2">
    <name type="scientific">Candidatus Gottesmanbacteria bacterium RIFCSPHIGHO2_01_FULL_42_12</name>
    <dbReference type="NCBI Taxonomy" id="1798377"/>
    <lineage>
        <taxon>Bacteria</taxon>
        <taxon>Candidatus Gottesmaniibacteriota</taxon>
    </lineage>
</organism>
<dbReference type="Proteomes" id="UP000178681">
    <property type="component" value="Unassembled WGS sequence"/>
</dbReference>